<feature type="transmembrane region" description="Helical" evidence="9">
    <location>
        <begin position="472"/>
        <end position="495"/>
    </location>
</feature>
<name>A0A7M7M5K2_VARDE</name>
<evidence type="ECO:0000256" key="3">
    <source>
        <dbReference type="ARBA" id="ARBA00022448"/>
    </source>
</evidence>
<dbReference type="Gene3D" id="1.10.357.20">
    <property type="entry name" value="SLC41 divalent cation transporters, integral membrane domain"/>
    <property type="match status" value="2"/>
</dbReference>
<proteinExistence type="inferred from homology"/>
<evidence type="ECO:0000256" key="7">
    <source>
        <dbReference type="ARBA" id="ARBA00023065"/>
    </source>
</evidence>
<keyword evidence="8 9" id="KW-0472">Membrane</keyword>
<accession>A0A7M7M5K2</accession>
<protein>
    <recommendedName>
        <fullName evidence="10">SLC41A/MgtE integral membrane domain-containing protein</fullName>
    </recommendedName>
</protein>
<evidence type="ECO:0000259" key="10">
    <source>
        <dbReference type="Pfam" id="PF01769"/>
    </source>
</evidence>
<dbReference type="PANTHER" id="PTHR16228">
    <property type="entry name" value="DIVALENT CATION TRANSPORTER SOLUTE CARRIER FAMILY 41"/>
    <property type="match status" value="1"/>
</dbReference>
<dbReference type="SUPFAM" id="SSF161093">
    <property type="entry name" value="MgtE membrane domain-like"/>
    <property type="match status" value="2"/>
</dbReference>
<evidence type="ECO:0000256" key="8">
    <source>
        <dbReference type="ARBA" id="ARBA00023136"/>
    </source>
</evidence>
<keyword evidence="12" id="KW-1185">Reference proteome</keyword>
<evidence type="ECO:0000256" key="4">
    <source>
        <dbReference type="ARBA" id="ARBA00022692"/>
    </source>
</evidence>
<dbReference type="InParanoid" id="A0A7M7M5K2"/>
<dbReference type="FunFam" id="1.10.357.20:FF:000001">
    <property type="entry name" value="Solute carrier family 41 member 2"/>
    <property type="match status" value="1"/>
</dbReference>
<keyword evidence="5" id="KW-0460">Magnesium</keyword>
<keyword evidence="4 9" id="KW-0812">Transmembrane</keyword>
<reference evidence="11" key="1">
    <citation type="submission" date="2021-01" db="UniProtKB">
        <authorList>
            <consortium name="EnsemblMetazoa"/>
        </authorList>
    </citation>
    <scope>IDENTIFICATION</scope>
</reference>
<dbReference type="GeneID" id="111246006"/>
<feature type="transmembrane region" description="Helical" evidence="9">
    <location>
        <begin position="405"/>
        <end position="425"/>
    </location>
</feature>
<evidence type="ECO:0000256" key="9">
    <source>
        <dbReference type="SAM" id="Phobius"/>
    </source>
</evidence>
<dbReference type="AlphaFoldDB" id="A0A7M7M5K2"/>
<dbReference type="InterPro" id="IPR045349">
    <property type="entry name" value="SLC41A1-3"/>
</dbReference>
<comment type="subcellular location">
    <subcellularLocation>
        <location evidence="1">Membrane</location>
        <topology evidence="1">Multi-pass membrane protein</topology>
    </subcellularLocation>
</comment>
<dbReference type="PANTHER" id="PTHR16228:SF21">
    <property type="entry name" value="SLC41A_MGTE INTEGRAL MEMBRANE DOMAIN-CONTAINING PROTEIN"/>
    <property type="match status" value="1"/>
</dbReference>
<dbReference type="InterPro" id="IPR036739">
    <property type="entry name" value="SLC41_membr_dom_sf"/>
</dbReference>
<dbReference type="EnsemblMetazoa" id="XM_022795154">
    <property type="protein sequence ID" value="XP_022650889"/>
    <property type="gene ID" value="LOC111246006"/>
</dbReference>
<evidence type="ECO:0000256" key="1">
    <source>
        <dbReference type="ARBA" id="ARBA00004141"/>
    </source>
</evidence>
<feature type="domain" description="SLC41A/MgtE integral membrane" evidence="10">
    <location>
        <begin position="133"/>
        <end position="267"/>
    </location>
</feature>
<feature type="transmembrane region" description="Helical" evidence="9">
    <location>
        <begin position="343"/>
        <end position="361"/>
    </location>
</feature>
<feature type="domain" description="SLC41A/MgtE integral membrane" evidence="10">
    <location>
        <begin position="345"/>
        <end position="487"/>
    </location>
</feature>
<dbReference type="KEGG" id="vde:111246006"/>
<sequence length="509" mass="54859">MFFNNGYSPTASKRNVKAGHENVVECGVISQGKYRSLSQSSPFELYGISSTDPSIGSSESPAIIINEKVAINDSDPKASVKKEPGNENQLTSLIQIIGPFLVAGVGSMCTGILLDKVKTWQNFKSIESLISLVPTLLGLKGNLELTVIARLCTASNIGKLDEPKALLTVFRDNLLLTQFQATIVSCLASLLTLGIQIIKDSSKLNWVNATVVTSSAVVTAAVACLFLELFMIGVLAISRKLRINPDNVVAPLASSIGDISTLALFACISNLMFALKDHIYFLIATKCLLIIICPIWGYLGCQSSDVRVHLQQSWLPILLALCISVGAGYTLDKAAQSLVVAPAYIPVVSGICGNLIVILICRMTTVLWQESELGKDDGTISAMRSDNPFRCRGNTYKNLTGTFQLLLILPIVAHSIFLPVISSVVKGATLTVVYAVIFLSMTFVHALIMLFITRETVLQLWRRGIDPDIASIPILTAVADLTGGAFTCVIFATLYTLKDSSVLHKQEGL</sequence>
<dbReference type="OrthoDB" id="5791097at2759"/>
<dbReference type="GO" id="GO:0008324">
    <property type="term" value="F:monoatomic cation transmembrane transporter activity"/>
    <property type="evidence" value="ECO:0007669"/>
    <property type="project" value="InterPro"/>
</dbReference>
<dbReference type="Pfam" id="PF01769">
    <property type="entry name" value="MgtE"/>
    <property type="match status" value="2"/>
</dbReference>
<feature type="transmembrane region" description="Helical" evidence="9">
    <location>
        <begin position="174"/>
        <end position="198"/>
    </location>
</feature>
<evidence type="ECO:0000256" key="5">
    <source>
        <dbReference type="ARBA" id="ARBA00022842"/>
    </source>
</evidence>
<keyword evidence="3" id="KW-0813">Transport</keyword>
<dbReference type="RefSeq" id="XP_022650889.1">
    <property type="nucleotide sequence ID" value="XM_022795154.1"/>
</dbReference>
<feature type="transmembrane region" description="Helical" evidence="9">
    <location>
        <begin position="218"/>
        <end position="237"/>
    </location>
</feature>
<evidence type="ECO:0000313" key="12">
    <source>
        <dbReference type="Proteomes" id="UP000594260"/>
    </source>
</evidence>
<evidence type="ECO:0000256" key="6">
    <source>
        <dbReference type="ARBA" id="ARBA00022989"/>
    </source>
</evidence>
<comment type="similarity">
    <text evidence="2">Belongs to the SLC41A transporter family.</text>
</comment>
<feature type="transmembrane region" description="Helical" evidence="9">
    <location>
        <begin position="279"/>
        <end position="301"/>
    </location>
</feature>
<feature type="transmembrane region" description="Helical" evidence="9">
    <location>
        <begin position="431"/>
        <end position="452"/>
    </location>
</feature>
<dbReference type="InterPro" id="IPR006667">
    <property type="entry name" value="SLC41_membr_dom"/>
</dbReference>
<feature type="transmembrane region" description="Helical" evidence="9">
    <location>
        <begin position="93"/>
        <end position="114"/>
    </location>
</feature>
<keyword evidence="7" id="KW-0406">Ion transport</keyword>
<keyword evidence="6 9" id="KW-1133">Transmembrane helix</keyword>
<dbReference type="Proteomes" id="UP000594260">
    <property type="component" value="Unplaced"/>
</dbReference>
<feature type="transmembrane region" description="Helical" evidence="9">
    <location>
        <begin position="313"/>
        <end position="331"/>
    </location>
</feature>
<feature type="transmembrane region" description="Helical" evidence="9">
    <location>
        <begin position="249"/>
        <end position="273"/>
    </location>
</feature>
<evidence type="ECO:0000313" key="11">
    <source>
        <dbReference type="EnsemblMetazoa" id="XP_022650889"/>
    </source>
</evidence>
<dbReference type="GO" id="GO:0005886">
    <property type="term" value="C:plasma membrane"/>
    <property type="evidence" value="ECO:0007669"/>
    <property type="project" value="TreeGrafter"/>
</dbReference>
<organism evidence="11 12">
    <name type="scientific">Varroa destructor</name>
    <name type="common">Honeybee mite</name>
    <dbReference type="NCBI Taxonomy" id="109461"/>
    <lineage>
        <taxon>Eukaryota</taxon>
        <taxon>Metazoa</taxon>
        <taxon>Ecdysozoa</taxon>
        <taxon>Arthropoda</taxon>
        <taxon>Chelicerata</taxon>
        <taxon>Arachnida</taxon>
        <taxon>Acari</taxon>
        <taxon>Parasitiformes</taxon>
        <taxon>Mesostigmata</taxon>
        <taxon>Gamasina</taxon>
        <taxon>Dermanyssoidea</taxon>
        <taxon>Varroidae</taxon>
        <taxon>Varroa</taxon>
    </lineage>
</organism>
<evidence type="ECO:0000256" key="2">
    <source>
        <dbReference type="ARBA" id="ARBA00009749"/>
    </source>
</evidence>